<comment type="caution">
    <text evidence="2">The sequence shown here is derived from an EMBL/GenBank/DDBJ whole genome shotgun (WGS) entry which is preliminary data.</text>
</comment>
<proteinExistence type="predicted"/>
<reference evidence="2 3" key="1">
    <citation type="submission" date="2021-03" db="EMBL/GenBank/DDBJ databases">
        <title>Genomic Encyclopedia of Type Strains, Phase IV (KMG-IV): sequencing the most valuable type-strain genomes for metagenomic binning, comparative biology and taxonomic classification.</title>
        <authorList>
            <person name="Goeker M."/>
        </authorList>
    </citation>
    <scope>NUCLEOTIDE SEQUENCE [LARGE SCALE GENOMIC DNA]</scope>
    <source>
        <strain evidence="2 3">DSM 1289</strain>
    </source>
</reference>
<feature type="transmembrane region" description="Helical" evidence="1">
    <location>
        <begin position="389"/>
        <end position="407"/>
    </location>
</feature>
<feature type="transmembrane region" description="Helical" evidence="1">
    <location>
        <begin position="419"/>
        <end position="442"/>
    </location>
</feature>
<feature type="transmembrane region" description="Helical" evidence="1">
    <location>
        <begin position="12"/>
        <end position="30"/>
    </location>
</feature>
<keyword evidence="1" id="KW-0812">Transmembrane</keyword>
<protein>
    <submittedName>
        <fullName evidence="2">Uncharacterized protein</fullName>
    </submittedName>
</protein>
<dbReference type="EMBL" id="JAGGJX010000002">
    <property type="protein sequence ID" value="MBP1855002.1"/>
    <property type="molecule type" value="Genomic_DNA"/>
</dbReference>
<keyword evidence="3" id="KW-1185">Reference proteome</keyword>
<feature type="transmembrane region" description="Helical" evidence="1">
    <location>
        <begin position="262"/>
        <end position="282"/>
    </location>
</feature>
<feature type="transmembrane region" description="Helical" evidence="1">
    <location>
        <begin position="211"/>
        <end position="231"/>
    </location>
</feature>
<gene>
    <name evidence="2" type="ORF">J2Z43_001395</name>
</gene>
<feature type="transmembrane region" description="Helical" evidence="1">
    <location>
        <begin position="126"/>
        <end position="151"/>
    </location>
</feature>
<evidence type="ECO:0000313" key="3">
    <source>
        <dbReference type="Proteomes" id="UP000767291"/>
    </source>
</evidence>
<name>A0ABS4EAN8_9FIRM</name>
<dbReference type="InterPro" id="IPR045691">
    <property type="entry name" value="DUF6056"/>
</dbReference>
<feature type="transmembrane region" description="Helical" evidence="1">
    <location>
        <begin position="332"/>
        <end position="354"/>
    </location>
</feature>
<sequence length="501" mass="58132">MKRKLLKNPRVYISIVLILFFLFFAIQVPYSHDDWQWGSKAKWLLMLDGFKIYNGRYLGNLFEILITRNILAKNIALTSGMILIILSIYKLIAREAKTKDRTVLFLLVSILNLAIPRDIFRQTYSWIAAFINFIPPVILIILYLIIINEIFDDKVNDPNTLKYPIWATFLMIPLGISTQLFSEHTTVYTVFLSGFIVIYTFVKYKKLYSLQIVYLMSTIAGAFIMFSNGSYTNAVNNTDGYKQITYSVMGIVDLYVKQISNFLFLNNWLLNSMLAIICIIIIQKSFDSNKKNYVKLIIGKIQIFILSTYMAYSICYKVYPAWNIFTNPDKTTYFNALYSLLFFITVITVILMYIDSKGLKIKIFMIYGSGLAVAMPLIIANPIGARCLYASYIFFIISTIQLLVYLVNNTNIRLHSFSFAMVGILTTICIFYSSIFIDVGIAEKTRLKTINNAVSNGEKSITLYRLPYEDYYWTTVPPDDHWESYFKEFYEIPQDVKLYFE</sequence>
<dbReference type="Proteomes" id="UP000767291">
    <property type="component" value="Unassembled WGS sequence"/>
</dbReference>
<feature type="transmembrane region" description="Helical" evidence="1">
    <location>
        <begin position="70"/>
        <end position="91"/>
    </location>
</feature>
<feature type="transmembrane region" description="Helical" evidence="1">
    <location>
        <begin position="363"/>
        <end position="383"/>
    </location>
</feature>
<evidence type="ECO:0000313" key="2">
    <source>
        <dbReference type="EMBL" id="MBP1855002.1"/>
    </source>
</evidence>
<organism evidence="2 3">
    <name type="scientific">Metaclostridioides mangenotii</name>
    <dbReference type="NCBI Taxonomy" id="1540"/>
    <lineage>
        <taxon>Bacteria</taxon>
        <taxon>Bacillati</taxon>
        <taxon>Bacillota</taxon>
        <taxon>Clostridia</taxon>
        <taxon>Peptostreptococcales</taxon>
        <taxon>Peptostreptococcaceae</taxon>
        <taxon>Metaclostridioides</taxon>
    </lineage>
</organism>
<keyword evidence="1" id="KW-0472">Membrane</keyword>
<accession>A0ABS4EAN8</accession>
<feature type="transmembrane region" description="Helical" evidence="1">
    <location>
        <begin position="187"/>
        <end position="204"/>
    </location>
</feature>
<dbReference type="RefSeq" id="WP_209456491.1">
    <property type="nucleotide sequence ID" value="NZ_BAAACS010000002.1"/>
</dbReference>
<evidence type="ECO:0000256" key="1">
    <source>
        <dbReference type="SAM" id="Phobius"/>
    </source>
</evidence>
<keyword evidence="1" id="KW-1133">Transmembrane helix</keyword>
<dbReference type="Pfam" id="PF19528">
    <property type="entry name" value="DUF6056"/>
    <property type="match status" value="1"/>
</dbReference>